<dbReference type="PANTHER" id="PTHR47551">
    <property type="entry name" value="TUBULIN--TYROSINE LIGASE PBY1-RELATED"/>
    <property type="match status" value="1"/>
</dbReference>
<feature type="compositionally biased region" description="Polar residues" evidence="1">
    <location>
        <begin position="83"/>
        <end position="93"/>
    </location>
</feature>
<dbReference type="InterPro" id="IPR036523">
    <property type="entry name" value="SurE-like_sf"/>
</dbReference>
<feature type="domain" description="Survival protein SurE-like phosphatase/nucleotidase" evidence="2">
    <location>
        <begin position="3"/>
        <end position="230"/>
    </location>
</feature>
<evidence type="ECO:0000259" key="2">
    <source>
        <dbReference type="Pfam" id="PF01975"/>
    </source>
</evidence>
<dbReference type="InterPro" id="IPR002828">
    <property type="entry name" value="SurE-like_Pase/nucleotidase"/>
</dbReference>
<keyword evidence="4" id="KW-1185">Reference proteome</keyword>
<gene>
    <name evidence="3" type="ORF">IWZ03DRAFT_89380</name>
</gene>
<feature type="region of interest" description="Disordered" evidence="1">
    <location>
        <begin position="240"/>
        <end position="285"/>
    </location>
</feature>
<dbReference type="Pfam" id="PF01975">
    <property type="entry name" value="SurE"/>
    <property type="match status" value="1"/>
</dbReference>
<evidence type="ECO:0000313" key="4">
    <source>
        <dbReference type="Proteomes" id="UP001363622"/>
    </source>
</evidence>
<organism evidence="3 4">
    <name type="scientific">Phyllosticta citriasiana</name>
    <dbReference type="NCBI Taxonomy" id="595635"/>
    <lineage>
        <taxon>Eukaryota</taxon>
        <taxon>Fungi</taxon>
        <taxon>Dikarya</taxon>
        <taxon>Ascomycota</taxon>
        <taxon>Pezizomycotina</taxon>
        <taxon>Dothideomycetes</taxon>
        <taxon>Dothideomycetes incertae sedis</taxon>
        <taxon>Botryosphaeriales</taxon>
        <taxon>Phyllostictaceae</taxon>
        <taxon>Phyllosticta</taxon>
    </lineage>
</organism>
<reference evidence="3 4" key="1">
    <citation type="submission" date="2024-04" db="EMBL/GenBank/DDBJ databases">
        <title>Phyllosticta paracitricarpa is synonymous to the EU quarantine fungus P. citricarpa based on phylogenomic analyses.</title>
        <authorList>
            <consortium name="Lawrence Berkeley National Laboratory"/>
            <person name="Van Ingen-Buijs V.A."/>
            <person name="Van Westerhoven A.C."/>
            <person name="Haridas S."/>
            <person name="Skiadas P."/>
            <person name="Martin F."/>
            <person name="Groenewald J.Z."/>
            <person name="Crous P.W."/>
            <person name="Seidl M.F."/>
        </authorList>
    </citation>
    <scope>NUCLEOTIDE SEQUENCE [LARGE SCALE GENOMIC DNA]</scope>
    <source>
        <strain evidence="3 4">CBS 123371</strain>
    </source>
</reference>
<dbReference type="PANTHER" id="PTHR47551:SF1">
    <property type="entry name" value="TUBULIN--TYROSINE LIGASE PBY1-RELATED"/>
    <property type="match status" value="1"/>
</dbReference>
<feature type="region of interest" description="Disordered" evidence="1">
    <location>
        <begin position="73"/>
        <end position="93"/>
    </location>
</feature>
<dbReference type="EMBL" id="JBBPHU010000016">
    <property type="protein sequence ID" value="KAK7509818.1"/>
    <property type="molecule type" value="Genomic_DNA"/>
</dbReference>
<feature type="compositionally biased region" description="Basic and acidic residues" evidence="1">
    <location>
        <begin position="250"/>
        <end position="262"/>
    </location>
</feature>
<evidence type="ECO:0000313" key="3">
    <source>
        <dbReference type="EMBL" id="KAK7509818.1"/>
    </source>
</evidence>
<comment type="caution">
    <text evidence="3">The sequence shown here is derived from an EMBL/GenBank/DDBJ whole genome shotgun (WGS) entry which is preliminary data.</text>
</comment>
<name>A0ABR1K8G2_9PEZI</name>
<protein>
    <submittedName>
        <fullName evidence="3">Survival protein sure-like phosphatase/nucleotidase</fullName>
    </submittedName>
</protein>
<accession>A0ABR1K8G2</accession>
<dbReference type="InterPro" id="IPR027746">
    <property type="entry name" value="TTL"/>
</dbReference>
<evidence type="ECO:0000256" key="1">
    <source>
        <dbReference type="SAM" id="MobiDB-lite"/>
    </source>
</evidence>
<dbReference type="Gene3D" id="3.40.1210.10">
    <property type="entry name" value="Survival protein SurE-like phosphatase/nucleotidase"/>
    <property type="match status" value="1"/>
</dbReference>
<dbReference type="SUPFAM" id="SSF64167">
    <property type="entry name" value="SurE-like"/>
    <property type="match status" value="1"/>
</dbReference>
<dbReference type="NCBIfam" id="TIGR00087">
    <property type="entry name" value="surE"/>
    <property type="match status" value="1"/>
</dbReference>
<dbReference type="Proteomes" id="UP001363622">
    <property type="component" value="Unassembled WGS sequence"/>
</dbReference>
<proteinExistence type="predicted"/>
<sequence length="385" mass="42027">MHILVTNDDGPPSNDSSPYVHPFISTLQSQGHTVSVVLPHTQRSWIGKAHIVGHNIRPTYFRPDPIPSTLPVSADGTPRYPNTGETSNRPLPSNSQAEEWILIDSTPASCAQIGLHHYFKERGPVDLVVSGPNYGRNTTAVFSLSSGTIGGAMEAAVCGVRAIALSYAFFDRNHDANIIAEASAHAVKVIEHLAANWDKDTHLYTVNVPLQAGVSKQKTMWTEMLQNAWKSGSCFQEVAIPDSEDEGPSEAEKEIREREARIESSSAVGNDGVAGGSGTSTPHARYSHKHFKWAPSFQDVHDSVEKSEPGNDGWAVRQGITRYPPFPCPCSAAQALIDFVVLTFTVSHRCAQTSCTPRRPTKANWSCRGACQTFPFLEPHDEHHT</sequence>